<protein>
    <submittedName>
        <fullName evidence="1">Uncharacterized protein</fullName>
    </submittedName>
</protein>
<dbReference type="OrthoDB" id="5354164at2759"/>
<evidence type="ECO:0000313" key="2">
    <source>
        <dbReference type="Proteomes" id="UP000664534"/>
    </source>
</evidence>
<name>A0A8H3G763_9LECA</name>
<accession>A0A8H3G763</accession>
<evidence type="ECO:0000313" key="1">
    <source>
        <dbReference type="EMBL" id="CAF9934221.1"/>
    </source>
</evidence>
<keyword evidence="2" id="KW-1185">Reference proteome</keyword>
<comment type="caution">
    <text evidence="1">The sequence shown here is derived from an EMBL/GenBank/DDBJ whole genome shotgun (WGS) entry which is preliminary data.</text>
</comment>
<reference evidence="1" key="1">
    <citation type="submission" date="2021-03" db="EMBL/GenBank/DDBJ databases">
        <authorList>
            <person name="Tagirdzhanova G."/>
        </authorList>
    </citation>
    <scope>NUCLEOTIDE SEQUENCE</scope>
</reference>
<sequence>MAKPEGRKPHFGLASVVPMQSSKGGGSTHVRWEPDTAFKDYSLGTLRDSLESLKESDITGPLTTGRQFIWSNAPSHYSNQKIVDMTIDDVFGMFAELVLFGKSAGHREPRRAKGVLFELLFGDPHTAAIYTLASEEKSAIDVFGAQDVRLAVTDETAYRLQSNMINHLADVVTTEGSALILSGHVKSLKTLSTIHKIYNDLPGAKIAMRATSRALHEAKWVPDTDLHLSKLQKEQERRKLPNERMETPEELKVQLFQAYEPVDLNLATTFACIAFFESGNINLSNDGLDNVMAMSSGDSLFIANALLSDPATVVRSNVRRIRGNVGKAGIALLVPPQQVMTRKPEARDWNFLDYDTFDGVITDSFKATTLHMSFTDFILPIDVGTRIRDVEVYFLETVISVHDKGEWIGDLDIIPIATNPLLRVLPSGTTCKQHKAKNINIEDLELINVDSWKEFFDRPEEPIVFRAKGNWMARLAASSISVTQGHLTLMFGEYVCWGCGIEERDRLRHKAHPIFLL</sequence>
<proteinExistence type="predicted"/>
<dbReference type="Proteomes" id="UP000664534">
    <property type="component" value="Unassembled WGS sequence"/>
</dbReference>
<organism evidence="1 2">
    <name type="scientific">Imshaugia aleurites</name>
    <dbReference type="NCBI Taxonomy" id="172621"/>
    <lineage>
        <taxon>Eukaryota</taxon>
        <taxon>Fungi</taxon>
        <taxon>Dikarya</taxon>
        <taxon>Ascomycota</taxon>
        <taxon>Pezizomycotina</taxon>
        <taxon>Lecanoromycetes</taxon>
        <taxon>OSLEUM clade</taxon>
        <taxon>Lecanoromycetidae</taxon>
        <taxon>Lecanorales</taxon>
        <taxon>Lecanorineae</taxon>
        <taxon>Parmeliaceae</taxon>
        <taxon>Imshaugia</taxon>
    </lineage>
</organism>
<gene>
    <name evidence="1" type="ORF">IMSHALPRED_009632</name>
</gene>
<dbReference type="EMBL" id="CAJPDT010000075">
    <property type="protein sequence ID" value="CAF9934221.1"/>
    <property type="molecule type" value="Genomic_DNA"/>
</dbReference>
<dbReference type="AlphaFoldDB" id="A0A8H3G763"/>